<gene>
    <name evidence="3" type="ORF">QIS99_27210</name>
</gene>
<sequence length="591" mass="63019">MLTWQQLRDLNLRQLDDAADGWGDVSNASDAARDRVDKGMVARIEQTQEGESARAAVKRMRRLSRNYAYLYTECGMIRSTVNGLAHDLRGPQKSLKNALAEAAELKFQVGADGSVSYPAAGKNLLDGSKLPGGSTHGKPGALEQPTGGPRLTEGRDAFLTNPNPNHAVAQGIADRIARAVYDANEVDARYTRTLDRLKAEKGLNVGASTWKDAARDATAVRKEASAYLKEDIPSDKSPAARKDWWDGLTEEKRQEYLSVYPDIIGNLDGIPALARDEANRHNLPLLIGKLEGQGDEASKTMLAGLRGIESRLHEGSQPPVYLLGIGDEGNGRAIVSYGNPDTAKHVSAYVPGLNTRLDGHFASADVKRAKDVADAAEVYAGPGSTASIVWLGYDAPQLRGIGLDTADVMFDDHAQAGAPAYGEFLQGIQASHEGEEPHVTALGHSYGSLTVGQASQEPGGLRADEVILVGSPGVGVDRAADLGVDPDHVYVGAAENDQVTRLPQRNLLNYIAPGSEFDSERPFGEDPASSGFGGHRFKVEAGEDTGLGGLATGDLPAHSLYFDPEQGPESLKNIGKIVSGHGDRIEEVQPR</sequence>
<accession>A0ABT6RZI2</accession>
<dbReference type="Pfam" id="PF06259">
    <property type="entry name" value="Abhydrolase_8"/>
    <property type="match status" value="1"/>
</dbReference>
<dbReference type="EMBL" id="JASCIR010000033">
    <property type="protein sequence ID" value="MDI3389852.1"/>
    <property type="molecule type" value="Genomic_DNA"/>
</dbReference>
<feature type="compositionally biased region" description="Basic and acidic residues" evidence="1">
    <location>
        <begin position="581"/>
        <end position="591"/>
    </location>
</feature>
<organism evidence="3 4">
    <name type="scientific">Streptomyces solicavernae</name>
    <dbReference type="NCBI Taxonomy" id="3043614"/>
    <lineage>
        <taxon>Bacteria</taxon>
        <taxon>Bacillati</taxon>
        <taxon>Actinomycetota</taxon>
        <taxon>Actinomycetes</taxon>
        <taxon>Kitasatosporales</taxon>
        <taxon>Streptomycetaceae</taxon>
        <taxon>Streptomyces</taxon>
    </lineage>
</organism>
<keyword evidence="3" id="KW-0378">Hydrolase</keyword>
<feature type="region of interest" description="Disordered" evidence="1">
    <location>
        <begin position="126"/>
        <end position="152"/>
    </location>
</feature>
<feature type="domain" description="DUF1023" evidence="2">
    <location>
        <begin position="329"/>
        <end position="504"/>
    </location>
</feature>
<comment type="caution">
    <text evidence="3">The sequence shown here is derived from an EMBL/GenBank/DDBJ whole genome shotgun (WGS) entry which is preliminary data.</text>
</comment>
<name>A0ABT6RZI2_9ACTN</name>
<dbReference type="SUPFAM" id="SSF53474">
    <property type="entry name" value="alpha/beta-Hydrolases"/>
    <property type="match status" value="1"/>
</dbReference>
<evidence type="ECO:0000313" key="3">
    <source>
        <dbReference type="EMBL" id="MDI3389852.1"/>
    </source>
</evidence>
<dbReference type="GO" id="GO:0016787">
    <property type="term" value="F:hydrolase activity"/>
    <property type="evidence" value="ECO:0007669"/>
    <property type="project" value="UniProtKB-KW"/>
</dbReference>
<keyword evidence="4" id="KW-1185">Reference proteome</keyword>
<reference evidence="3 4" key="1">
    <citation type="submission" date="2023-05" db="EMBL/GenBank/DDBJ databases">
        <title>Draft genome sequence of Streptomyces sp. B-S-A8 isolated from a cave soil in Thailand.</title>
        <authorList>
            <person name="Chamroensaksri N."/>
            <person name="Muangham S."/>
        </authorList>
    </citation>
    <scope>NUCLEOTIDE SEQUENCE [LARGE SCALE GENOMIC DNA]</scope>
    <source>
        <strain evidence="3 4">B-S-A8</strain>
    </source>
</reference>
<dbReference type="InterPro" id="IPR010427">
    <property type="entry name" value="DUF1023"/>
</dbReference>
<protein>
    <submittedName>
        <fullName evidence="3">Alpha/beta hydrolase</fullName>
    </submittedName>
</protein>
<evidence type="ECO:0000256" key="1">
    <source>
        <dbReference type="SAM" id="MobiDB-lite"/>
    </source>
</evidence>
<evidence type="ECO:0000259" key="2">
    <source>
        <dbReference type="Pfam" id="PF06259"/>
    </source>
</evidence>
<dbReference type="Proteomes" id="UP001224661">
    <property type="component" value="Unassembled WGS sequence"/>
</dbReference>
<dbReference type="InterPro" id="IPR029058">
    <property type="entry name" value="AB_hydrolase_fold"/>
</dbReference>
<proteinExistence type="predicted"/>
<evidence type="ECO:0000313" key="4">
    <source>
        <dbReference type="Proteomes" id="UP001224661"/>
    </source>
</evidence>
<dbReference type="RefSeq" id="WP_282516322.1">
    <property type="nucleotide sequence ID" value="NZ_JASCIR010000033.1"/>
</dbReference>
<feature type="region of interest" description="Disordered" evidence="1">
    <location>
        <begin position="571"/>
        <end position="591"/>
    </location>
</feature>